<keyword evidence="5" id="KW-1185">Reference proteome</keyword>
<dbReference type="OrthoDB" id="9765242at2"/>
<dbReference type="PROSITE" id="PS50106">
    <property type="entry name" value="PDZ"/>
    <property type="match status" value="1"/>
</dbReference>
<evidence type="ECO:0000313" key="4">
    <source>
        <dbReference type="EMBL" id="SDH51571.1"/>
    </source>
</evidence>
<dbReference type="InterPro" id="IPR009003">
    <property type="entry name" value="Peptidase_S1_PA"/>
</dbReference>
<dbReference type="PROSITE" id="PS51494">
    <property type="entry name" value="SPOIVB"/>
    <property type="match status" value="1"/>
</dbReference>
<evidence type="ECO:0000259" key="3">
    <source>
        <dbReference type="PROSITE" id="PS51494"/>
    </source>
</evidence>
<keyword evidence="1" id="KW-0645">Protease</keyword>
<protein>
    <submittedName>
        <fullName evidence="4">SpoIVB peptidase. Serine peptidase. MEROPS family S55</fullName>
    </submittedName>
</protein>
<dbReference type="STRING" id="568899.SAMN05192534_106156"/>
<dbReference type="Proteomes" id="UP000199163">
    <property type="component" value="Unassembled WGS sequence"/>
</dbReference>
<reference evidence="4 5" key="1">
    <citation type="submission" date="2016-10" db="EMBL/GenBank/DDBJ databases">
        <authorList>
            <person name="de Groot N.N."/>
        </authorList>
    </citation>
    <scope>NUCLEOTIDE SEQUENCE [LARGE SCALE GENOMIC DNA]</scope>
    <source>
        <strain evidence="4 5">DSM 21632</strain>
    </source>
</reference>
<keyword evidence="1" id="KW-0378">Hydrolase</keyword>
<dbReference type="InterPro" id="IPR036034">
    <property type="entry name" value="PDZ_sf"/>
</dbReference>
<dbReference type="SMART" id="SM00228">
    <property type="entry name" value="PDZ"/>
    <property type="match status" value="1"/>
</dbReference>
<organism evidence="4 5">
    <name type="scientific">Alteribacillus persepolensis</name>
    <dbReference type="NCBI Taxonomy" id="568899"/>
    <lineage>
        <taxon>Bacteria</taxon>
        <taxon>Bacillati</taxon>
        <taxon>Bacillota</taxon>
        <taxon>Bacilli</taxon>
        <taxon>Bacillales</taxon>
        <taxon>Bacillaceae</taxon>
        <taxon>Alteribacillus</taxon>
    </lineage>
</organism>
<proteinExistence type="predicted"/>
<sequence length="417" mass="45035">MDWGRKLVGIISIALFTLAIMNPAVQTFLNIPNEIVMFESDWEDNQASQAMKDRLDIKDQNQTKVKMTENQKQSNTTVKVASMPAKQTNIKTLPDIKVVPGGDSIGVKLQSDGVMVVGFHDVKAGDKRASPAREAGMKVGDRIVEMNGNKVTQLEDVVKEIKAAEDADKLSVKVKRGQEEKSMDINLHQSTDGNVMGAYIRNAASGVGTLTFYEPASGKFGALGHVITDSDTKKPIIVDNGTIVRSSVTAIERGANGRPGEKQAVLSTGSDVLGNVTKNSSFGVFGMLDQNKVLKRSFYEEPLPVAFANEVKKGPAQILTVVEGEKVEKFDIEIVQSIPQMHAASKGMVIKVTDEKLLEKTGGIIQGMSGSPIIQDGKLIGAVTHVFVNDATSGYASHIEWMLEEAGIETYADERAS</sequence>
<accession>A0A1G8D1M8</accession>
<name>A0A1G8D1M8_9BACI</name>
<feature type="domain" description="Peptidase S55" evidence="3">
    <location>
        <begin position="177"/>
        <end position="417"/>
    </location>
</feature>
<dbReference type="AlphaFoldDB" id="A0A1G8D1M8"/>
<dbReference type="Pfam" id="PF05580">
    <property type="entry name" value="Peptidase_S55"/>
    <property type="match status" value="1"/>
</dbReference>
<dbReference type="NCBIfam" id="TIGR02860">
    <property type="entry name" value="spore_IV_B"/>
    <property type="match status" value="1"/>
</dbReference>
<dbReference type="InterPro" id="IPR014219">
    <property type="entry name" value="SpoIVB"/>
</dbReference>
<evidence type="ECO:0000259" key="2">
    <source>
        <dbReference type="PROSITE" id="PS50106"/>
    </source>
</evidence>
<gene>
    <name evidence="4" type="ORF">SAMN05192534_106156</name>
</gene>
<evidence type="ECO:0000313" key="5">
    <source>
        <dbReference type="Proteomes" id="UP000199163"/>
    </source>
</evidence>
<dbReference type="SUPFAM" id="SSF50156">
    <property type="entry name" value="PDZ domain-like"/>
    <property type="match status" value="1"/>
</dbReference>
<evidence type="ECO:0000256" key="1">
    <source>
        <dbReference type="ARBA" id="ARBA00022825"/>
    </source>
</evidence>
<feature type="domain" description="PDZ" evidence="2">
    <location>
        <begin position="93"/>
        <end position="176"/>
    </location>
</feature>
<keyword evidence="1" id="KW-0720">Serine protease</keyword>
<dbReference type="InterPro" id="IPR008763">
    <property type="entry name" value="Peptidase_S55"/>
</dbReference>
<dbReference type="SUPFAM" id="SSF50494">
    <property type="entry name" value="Trypsin-like serine proteases"/>
    <property type="match status" value="1"/>
</dbReference>
<dbReference type="EMBL" id="FNDK01000006">
    <property type="protein sequence ID" value="SDH51571.1"/>
    <property type="molecule type" value="Genomic_DNA"/>
</dbReference>
<dbReference type="GO" id="GO:0008236">
    <property type="term" value="F:serine-type peptidase activity"/>
    <property type="evidence" value="ECO:0007669"/>
    <property type="project" value="UniProtKB-KW"/>
</dbReference>
<dbReference type="InterPro" id="IPR001478">
    <property type="entry name" value="PDZ"/>
</dbReference>
<dbReference type="Pfam" id="PF13180">
    <property type="entry name" value="PDZ_2"/>
    <property type="match status" value="1"/>
</dbReference>
<dbReference type="Gene3D" id="2.30.42.10">
    <property type="match status" value="1"/>
</dbReference>
<dbReference type="RefSeq" id="WP_091272528.1">
    <property type="nucleotide sequence ID" value="NZ_FNDK01000006.1"/>
</dbReference>